<evidence type="ECO:0000313" key="1">
    <source>
        <dbReference type="EMBL" id="CAG8806834.1"/>
    </source>
</evidence>
<sequence>KKKALGMEDYRRDKDINQQKDTIISEETLQSGKSDVDIDSIVNGFAALSINYVEHDDKLSHSE</sequence>
<organism evidence="1 2">
    <name type="scientific">Racocetra persica</name>
    <dbReference type="NCBI Taxonomy" id="160502"/>
    <lineage>
        <taxon>Eukaryota</taxon>
        <taxon>Fungi</taxon>
        <taxon>Fungi incertae sedis</taxon>
        <taxon>Mucoromycota</taxon>
        <taxon>Glomeromycotina</taxon>
        <taxon>Glomeromycetes</taxon>
        <taxon>Diversisporales</taxon>
        <taxon>Gigasporaceae</taxon>
        <taxon>Racocetra</taxon>
    </lineage>
</organism>
<dbReference type="Proteomes" id="UP000789920">
    <property type="component" value="Unassembled WGS sequence"/>
</dbReference>
<proteinExistence type="predicted"/>
<gene>
    <name evidence="1" type="ORF">RPERSI_LOCUS22254</name>
</gene>
<reference evidence="1" key="1">
    <citation type="submission" date="2021-06" db="EMBL/GenBank/DDBJ databases">
        <authorList>
            <person name="Kallberg Y."/>
            <person name="Tangrot J."/>
            <person name="Rosling A."/>
        </authorList>
    </citation>
    <scope>NUCLEOTIDE SEQUENCE</scope>
    <source>
        <strain evidence="1">MA461A</strain>
    </source>
</reference>
<feature type="non-terminal residue" evidence="1">
    <location>
        <position position="1"/>
    </location>
</feature>
<name>A0ACA9RSF7_9GLOM</name>
<protein>
    <submittedName>
        <fullName evidence="1">9762_t:CDS:1</fullName>
    </submittedName>
</protein>
<accession>A0ACA9RSF7</accession>
<keyword evidence="2" id="KW-1185">Reference proteome</keyword>
<evidence type="ECO:0000313" key="2">
    <source>
        <dbReference type="Proteomes" id="UP000789920"/>
    </source>
</evidence>
<comment type="caution">
    <text evidence="1">The sequence shown here is derived from an EMBL/GenBank/DDBJ whole genome shotgun (WGS) entry which is preliminary data.</text>
</comment>
<feature type="non-terminal residue" evidence="1">
    <location>
        <position position="63"/>
    </location>
</feature>
<dbReference type="EMBL" id="CAJVQC010066905">
    <property type="protein sequence ID" value="CAG8806834.1"/>
    <property type="molecule type" value="Genomic_DNA"/>
</dbReference>